<dbReference type="GO" id="GO:0016787">
    <property type="term" value="F:hydrolase activity"/>
    <property type="evidence" value="ECO:0007669"/>
    <property type="project" value="InterPro"/>
</dbReference>
<feature type="domain" description="3-keto-alpha-glucoside-1,2-lyase/3-keto-2-hydroxy-glucal hydratase" evidence="1">
    <location>
        <begin position="46"/>
        <end position="238"/>
    </location>
</feature>
<accession>A0A1M5IXU7</accession>
<dbReference type="STRING" id="1194090.SAMN05443144_1257"/>
<reference evidence="2 3" key="1">
    <citation type="submission" date="2016-11" db="EMBL/GenBank/DDBJ databases">
        <authorList>
            <person name="Jaros S."/>
            <person name="Januszkiewicz K."/>
            <person name="Wedrychowicz H."/>
        </authorList>
    </citation>
    <scope>NUCLEOTIDE SEQUENCE [LARGE SCALE GENOMIC DNA]</scope>
    <source>
        <strain evidence="2 3">DSM 21986</strain>
    </source>
</reference>
<name>A0A1M5IXU7_9BACT</name>
<proteinExistence type="predicted"/>
<evidence type="ECO:0000259" key="1">
    <source>
        <dbReference type="Pfam" id="PF06439"/>
    </source>
</evidence>
<sequence length="257" mass="28796">MMNRREFAKKAFMGSAMAAAAPFLPLSKAEGKETDFPGLEEMVPQFRPLFNGKNLDGFVDMNTSEDTWWVEDGILKCTGEPIGVMRTEKQYENFILDIEWRHMEPGGNSGVFVWADGTPYRDNPFPTGMEVQMLDPQWAEINDGDPEYAHGHLFPVMGLDTAIPDNPSEIARGRSYSLENRVRGTGEWNRYIVACIDGTLKLAINGKFVNGIRSPKRKKGYICPESEGFEVHFRKMDIMELPGGVLKPEQAAPVVDG</sequence>
<dbReference type="PROSITE" id="PS51318">
    <property type="entry name" value="TAT"/>
    <property type="match status" value="1"/>
</dbReference>
<evidence type="ECO:0000313" key="2">
    <source>
        <dbReference type="EMBL" id="SHG33116.1"/>
    </source>
</evidence>
<gene>
    <name evidence="2" type="ORF">SAMN05443144_1257</name>
</gene>
<keyword evidence="3" id="KW-1185">Reference proteome</keyword>
<organism evidence="2 3">
    <name type="scientific">Fodinibius roseus</name>
    <dbReference type="NCBI Taxonomy" id="1194090"/>
    <lineage>
        <taxon>Bacteria</taxon>
        <taxon>Pseudomonadati</taxon>
        <taxon>Balneolota</taxon>
        <taxon>Balneolia</taxon>
        <taxon>Balneolales</taxon>
        <taxon>Balneolaceae</taxon>
        <taxon>Fodinibius</taxon>
    </lineage>
</organism>
<dbReference type="AlphaFoldDB" id="A0A1M5IXU7"/>
<dbReference type="InterPro" id="IPR010496">
    <property type="entry name" value="AL/BT2_dom"/>
</dbReference>
<evidence type="ECO:0000313" key="3">
    <source>
        <dbReference type="Proteomes" id="UP000184041"/>
    </source>
</evidence>
<dbReference type="RefSeq" id="WP_211483226.1">
    <property type="nucleotide sequence ID" value="NZ_FQUS01000025.1"/>
</dbReference>
<dbReference type="Gene3D" id="2.60.120.560">
    <property type="entry name" value="Exo-inulinase, domain 1"/>
    <property type="match status" value="1"/>
</dbReference>
<dbReference type="EMBL" id="FQUS01000025">
    <property type="protein sequence ID" value="SHG33116.1"/>
    <property type="molecule type" value="Genomic_DNA"/>
</dbReference>
<dbReference type="Pfam" id="PF06439">
    <property type="entry name" value="3keto-disac_hyd"/>
    <property type="match status" value="1"/>
</dbReference>
<dbReference type="Proteomes" id="UP000184041">
    <property type="component" value="Unassembled WGS sequence"/>
</dbReference>
<dbReference type="InterPro" id="IPR006311">
    <property type="entry name" value="TAT_signal"/>
</dbReference>
<protein>
    <recommendedName>
        <fullName evidence="1">3-keto-alpha-glucoside-1,2-lyase/3-keto-2-hydroxy-glucal hydratase domain-containing protein</fullName>
    </recommendedName>
</protein>